<protein>
    <recommendedName>
        <fullName evidence="1">DUF4340 domain-containing protein</fullName>
    </recommendedName>
</protein>
<evidence type="ECO:0000313" key="2">
    <source>
        <dbReference type="EMBL" id="SVC41995.1"/>
    </source>
</evidence>
<dbReference type="InterPro" id="IPR025641">
    <property type="entry name" value="DUF4340"/>
</dbReference>
<feature type="non-terminal residue" evidence="2">
    <location>
        <position position="1"/>
    </location>
</feature>
<dbReference type="Pfam" id="PF14238">
    <property type="entry name" value="DUF4340"/>
    <property type="match status" value="1"/>
</dbReference>
<name>A0A382M222_9ZZZZ</name>
<sequence length="391" mass="42938">RLALGRGDTIIVLQKGADGWKLSSPVVDGADQEAVERYLRNLGESEREKIVVENQSVTSTEAGKYGLATPRLTIELEAEDGEKQEVKWGADSPTDRFTYAQIGGANPEIFVVRAWRFDNLDKGVFDFRDRRVLTFAKDEVVELRRKGPFGEFVLERQKETWQMRQPVSALADEDAVNALLNKIDTSEIEAFVDEGPDQDALKAYGFGPHTTELTMLVGPDKVEKRLLIGGDNGQGSFYARDASRPQVFLLDSTLVQQAVKAPNTLRDKKPLRFDKDSITEIALGKQGKQVFAAAKDTAGVWDLTDPTGREGKSWKLNSLLSDLNELEVVGFASEVPEGAALALVISLTGDGKDSSVISVHQVDGVSYLQLEGDPAVYVMDTEDFAELDLGL</sequence>
<accession>A0A382M222</accession>
<dbReference type="EMBL" id="UINC01090235">
    <property type="protein sequence ID" value="SVC41995.1"/>
    <property type="molecule type" value="Genomic_DNA"/>
</dbReference>
<gene>
    <name evidence="2" type="ORF">METZ01_LOCUS294849</name>
</gene>
<reference evidence="2" key="1">
    <citation type="submission" date="2018-05" db="EMBL/GenBank/DDBJ databases">
        <authorList>
            <person name="Lanie J.A."/>
            <person name="Ng W.-L."/>
            <person name="Kazmierczak K.M."/>
            <person name="Andrzejewski T.M."/>
            <person name="Davidsen T.M."/>
            <person name="Wayne K.J."/>
            <person name="Tettelin H."/>
            <person name="Glass J.I."/>
            <person name="Rusch D."/>
            <person name="Podicherti R."/>
            <person name="Tsui H.-C.T."/>
            <person name="Winkler M.E."/>
        </authorList>
    </citation>
    <scope>NUCLEOTIDE SEQUENCE</scope>
</reference>
<organism evidence="2">
    <name type="scientific">marine metagenome</name>
    <dbReference type="NCBI Taxonomy" id="408172"/>
    <lineage>
        <taxon>unclassified sequences</taxon>
        <taxon>metagenomes</taxon>
        <taxon>ecological metagenomes</taxon>
    </lineage>
</organism>
<feature type="non-terminal residue" evidence="2">
    <location>
        <position position="391"/>
    </location>
</feature>
<evidence type="ECO:0000259" key="1">
    <source>
        <dbReference type="Pfam" id="PF14238"/>
    </source>
</evidence>
<proteinExistence type="predicted"/>
<dbReference type="AlphaFoldDB" id="A0A382M222"/>
<feature type="domain" description="DUF4340" evidence="1">
    <location>
        <begin position="161"/>
        <end position="335"/>
    </location>
</feature>